<evidence type="ECO:0000313" key="4">
    <source>
        <dbReference type="EMBL" id="TYA57247.1"/>
    </source>
</evidence>
<reference evidence="4 5" key="1">
    <citation type="submission" date="2019-08" db="EMBL/GenBank/DDBJ databases">
        <title>Formosa sediminis sp. nov., isolated from marine sediment.</title>
        <authorList>
            <person name="Cao W.R."/>
        </authorList>
    </citation>
    <scope>NUCLEOTIDE SEQUENCE [LARGE SCALE GENOMIC DNA]</scope>
    <source>
        <strain evidence="4 5">1494</strain>
    </source>
</reference>
<evidence type="ECO:0000256" key="1">
    <source>
        <dbReference type="ARBA" id="ARBA00022729"/>
    </source>
</evidence>
<feature type="domain" description="Glucose/Sorbosone dehydrogenase" evidence="2">
    <location>
        <begin position="32"/>
        <end position="340"/>
    </location>
</feature>
<dbReference type="InterPro" id="IPR026444">
    <property type="entry name" value="Secre_tail"/>
</dbReference>
<dbReference type="PANTHER" id="PTHR19328:SF75">
    <property type="entry name" value="ALDOSE SUGAR DEHYDROGENASE YLII"/>
    <property type="match status" value="1"/>
</dbReference>
<name>A0A5D0GHF2_9FLAO</name>
<evidence type="ECO:0000259" key="3">
    <source>
        <dbReference type="Pfam" id="PF18962"/>
    </source>
</evidence>
<dbReference type="Pfam" id="PF18962">
    <property type="entry name" value="Por_Secre_tail"/>
    <property type="match status" value="1"/>
</dbReference>
<dbReference type="OrthoDB" id="9770043at2"/>
<accession>A0A5D0GHF2</accession>
<dbReference type="NCBIfam" id="TIGR04183">
    <property type="entry name" value="Por_Secre_tail"/>
    <property type="match status" value="1"/>
</dbReference>
<comment type="caution">
    <text evidence="4">The sequence shown here is derived from an EMBL/GenBank/DDBJ whole genome shotgun (WGS) entry which is preliminary data.</text>
</comment>
<feature type="domain" description="Secretion system C-terminal sorting" evidence="3">
    <location>
        <begin position="396"/>
        <end position="470"/>
    </location>
</feature>
<protein>
    <submittedName>
        <fullName evidence="4">T9SS type A sorting domain-containing protein</fullName>
    </submittedName>
</protein>
<evidence type="ECO:0000313" key="5">
    <source>
        <dbReference type="Proteomes" id="UP000324550"/>
    </source>
</evidence>
<dbReference type="InterPro" id="IPR012938">
    <property type="entry name" value="Glc/Sorbosone_DH"/>
</dbReference>
<dbReference type="PANTHER" id="PTHR19328">
    <property type="entry name" value="HEDGEHOG-INTERACTING PROTEIN"/>
    <property type="match status" value="1"/>
</dbReference>
<proteinExistence type="predicted"/>
<gene>
    <name evidence="4" type="ORF">FVF61_04895</name>
</gene>
<dbReference type="AlphaFoldDB" id="A0A5D0GHF2"/>
<keyword evidence="5" id="KW-1185">Reference proteome</keyword>
<dbReference type="Proteomes" id="UP000324550">
    <property type="component" value="Unassembled WGS sequence"/>
</dbReference>
<keyword evidence="1" id="KW-0732">Signal</keyword>
<sequence>MKKITNFLFLFLLPYFLFSQDIELEMFASGFTNPVSIKHAGDSRLFVVERGGIIKIVNSDGTTEATPFINIDPRVLSSGERGLLGLAFHPQYNSNGFFFVNYINNSGNTVVSRFITNPPDSNVADDSTEEILLTITQPYSNHNGGDLAFGNDGYLYIGLGDGGSGGDPGDRAQDLTTLLGKMLRINVDNSDGGNNYAIPADNPYPNTEEPNALPEIWASGLRNPWRFSFDRQTQDLWIGDVGQGQIEEIDMVTSDQAGVNYGWRCYEGNQVYNTSGDCPANTNDLTFPIAFYTHSSSGNFKCSITGGYRYRGTAQPNLNGLYFFADYCSDEIGILENDEGTWNMTFTEPYNGNGWTAFGEDVEGEIYVAGIDSGDIFKINEPNLSVDENTLFDVKIFPNPATNQFTIQFTNTKISIETINIYNLQGKLIKSISKNMESSVNVSIENMAKGFYLIELLSDTSSKKINKLIIN</sequence>
<dbReference type="SUPFAM" id="SSF50952">
    <property type="entry name" value="Soluble quinoprotein glucose dehydrogenase"/>
    <property type="match status" value="1"/>
</dbReference>
<dbReference type="EMBL" id="VSFC01000023">
    <property type="protein sequence ID" value="TYA57247.1"/>
    <property type="molecule type" value="Genomic_DNA"/>
</dbReference>
<organism evidence="4 5">
    <name type="scientific">Formosa maritima</name>
    <dbReference type="NCBI Taxonomy" id="2592046"/>
    <lineage>
        <taxon>Bacteria</taxon>
        <taxon>Pseudomonadati</taxon>
        <taxon>Bacteroidota</taxon>
        <taxon>Flavobacteriia</taxon>
        <taxon>Flavobacteriales</taxon>
        <taxon>Flavobacteriaceae</taxon>
        <taxon>Formosa</taxon>
    </lineage>
</organism>
<dbReference type="InterPro" id="IPR011042">
    <property type="entry name" value="6-blade_b-propeller_TolB-like"/>
</dbReference>
<dbReference type="Gene3D" id="2.120.10.30">
    <property type="entry name" value="TolB, C-terminal domain"/>
    <property type="match status" value="1"/>
</dbReference>
<dbReference type="RefSeq" id="WP_148453962.1">
    <property type="nucleotide sequence ID" value="NZ_VSFC01000023.1"/>
</dbReference>
<dbReference type="InterPro" id="IPR011041">
    <property type="entry name" value="Quinoprot_gluc/sorb_DH_b-prop"/>
</dbReference>
<evidence type="ECO:0000259" key="2">
    <source>
        <dbReference type="Pfam" id="PF07995"/>
    </source>
</evidence>
<dbReference type="Pfam" id="PF07995">
    <property type="entry name" value="GSDH"/>
    <property type="match status" value="1"/>
</dbReference>